<dbReference type="Gene3D" id="1.10.4010.10">
    <property type="entry name" value="Type II deoxyuridine triphosphatase"/>
    <property type="match status" value="1"/>
</dbReference>
<name>A0ABS2NQN7_9FIRM</name>
<comment type="caution">
    <text evidence="1">The sequence shown here is derived from an EMBL/GenBank/DDBJ whole genome shotgun (WGS) entry which is preliminary data.</text>
</comment>
<dbReference type="InterPro" id="IPR014871">
    <property type="entry name" value="dUTPase/dCTP_pyrophosphatase"/>
</dbReference>
<evidence type="ECO:0000313" key="2">
    <source>
        <dbReference type="Proteomes" id="UP001314796"/>
    </source>
</evidence>
<keyword evidence="2" id="KW-1185">Reference proteome</keyword>
<sequence>MELKELFKIQDLIENSIKNFTDLQEDYLGSENVFDLKFLALQVKTAEIANLTKCYKYSKIKPNIPKEKLFTRVLDSMGFLLSIGNTHSFNIIDLNAINRVEKDNSIIKTFSSIFDDITALRQALLQEDFYRSLSIYIRLFAQYLHLCDHLDIGFQEIYDYYQKRYNSPEASN</sequence>
<gene>
    <name evidence="1" type="ORF">JOC73_001831</name>
</gene>
<protein>
    <submittedName>
        <fullName evidence="1">Dimeric dUTPase (All-alpha-NTP-PPase superfamily)</fullName>
    </submittedName>
</protein>
<evidence type="ECO:0000313" key="1">
    <source>
        <dbReference type="EMBL" id="MBM7615262.1"/>
    </source>
</evidence>
<dbReference type="Pfam" id="PF08761">
    <property type="entry name" value="dUTPase_2"/>
    <property type="match status" value="1"/>
</dbReference>
<accession>A0ABS2NQN7</accession>
<proteinExistence type="predicted"/>
<dbReference type="SUPFAM" id="SSF101386">
    <property type="entry name" value="all-alpha NTP pyrophosphatases"/>
    <property type="match status" value="1"/>
</dbReference>
<dbReference type="EMBL" id="JAFBEE010000011">
    <property type="protein sequence ID" value="MBM7615262.1"/>
    <property type="molecule type" value="Genomic_DNA"/>
</dbReference>
<organism evidence="1 2">
    <name type="scientific">Alkaliphilus hydrothermalis</name>
    <dbReference type="NCBI Taxonomy" id="1482730"/>
    <lineage>
        <taxon>Bacteria</taxon>
        <taxon>Bacillati</taxon>
        <taxon>Bacillota</taxon>
        <taxon>Clostridia</taxon>
        <taxon>Peptostreptococcales</taxon>
        <taxon>Natronincolaceae</taxon>
        <taxon>Alkaliphilus</taxon>
    </lineage>
</organism>
<reference evidence="1 2" key="1">
    <citation type="submission" date="2021-01" db="EMBL/GenBank/DDBJ databases">
        <title>Genomic Encyclopedia of Type Strains, Phase IV (KMG-IV): sequencing the most valuable type-strain genomes for metagenomic binning, comparative biology and taxonomic classification.</title>
        <authorList>
            <person name="Goeker M."/>
        </authorList>
    </citation>
    <scope>NUCLEOTIDE SEQUENCE [LARGE SCALE GENOMIC DNA]</scope>
    <source>
        <strain evidence="1 2">DSM 25890</strain>
    </source>
</reference>
<dbReference type="RefSeq" id="WP_204402257.1">
    <property type="nucleotide sequence ID" value="NZ_JAFBEE010000011.1"/>
</dbReference>
<dbReference type="Proteomes" id="UP001314796">
    <property type="component" value="Unassembled WGS sequence"/>
</dbReference>